<reference evidence="2 3" key="1">
    <citation type="submission" date="2019-02" db="EMBL/GenBank/DDBJ databases">
        <title>Deep-cultivation of Planctomycetes and their phenomic and genomic characterization uncovers novel biology.</title>
        <authorList>
            <person name="Wiegand S."/>
            <person name="Jogler M."/>
            <person name="Boedeker C."/>
            <person name="Pinto D."/>
            <person name="Vollmers J."/>
            <person name="Rivas-Marin E."/>
            <person name="Kohn T."/>
            <person name="Peeters S.H."/>
            <person name="Heuer A."/>
            <person name="Rast P."/>
            <person name="Oberbeckmann S."/>
            <person name="Bunk B."/>
            <person name="Jeske O."/>
            <person name="Meyerdierks A."/>
            <person name="Storesund J.E."/>
            <person name="Kallscheuer N."/>
            <person name="Luecker S."/>
            <person name="Lage O.M."/>
            <person name="Pohl T."/>
            <person name="Merkel B.J."/>
            <person name="Hornburger P."/>
            <person name="Mueller R.-W."/>
            <person name="Bruemmer F."/>
            <person name="Labrenz M."/>
            <person name="Spormann A.M."/>
            <person name="Op Den Camp H."/>
            <person name="Overmann J."/>
            <person name="Amann R."/>
            <person name="Jetten M.S.M."/>
            <person name="Mascher T."/>
            <person name="Medema M.H."/>
            <person name="Devos D.P."/>
            <person name="Kaster A.-K."/>
            <person name="Ovreas L."/>
            <person name="Rohde M."/>
            <person name="Galperin M.Y."/>
            <person name="Jogler C."/>
        </authorList>
    </citation>
    <scope>NUCLEOTIDE SEQUENCE [LARGE SCALE GENOMIC DNA]</scope>
    <source>
        <strain evidence="2 3">Poly51</strain>
    </source>
</reference>
<organism evidence="2 3">
    <name type="scientific">Rubripirellula tenax</name>
    <dbReference type="NCBI Taxonomy" id="2528015"/>
    <lineage>
        <taxon>Bacteria</taxon>
        <taxon>Pseudomonadati</taxon>
        <taxon>Planctomycetota</taxon>
        <taxon>Planctomycetia</taxon>
        <taxon>Pirellulales</taxon>
        <taxon>Pirellulaceae</taxon>
        <taxon>Rubripirellula</taxon>
    </lineage>
</organism>
<dbReference type="Proteomes" id="UP000318288">
    <property type="component" value="Unassembled WGS sequence"/>
</dbReference>
<accession>A0A5C6E3V5</accession>
<dbReference type="AlphaFoldDB" id="A0A5C6E3V5"/>
<keyword evidence="3" id="KW-1185">Reference proteome</keyword>
<gene>
    <name evidence="2" type="ORF">Poly51_63280</name>
</gene>
<evidence type="ECO:0000256" key="1">
    <source>
        <dbReference type="SAM" id="MobiDB-lite"/>
    </source>
</evidence>
<evidence type="ECO:0000313" key="2">
    <source>
        <dbReference type="EMBL" id="TWU43568.1"/>
    </source>
</evidence>
<comment type="caution">
    <text evidence="2">The sequence shown here is derived from an EMBL/GenBank/DDBJ whole genome shotgun (WGS) entry which is preliminary data.</text>
</comment>
<sequence>MQFHRTADNQAMNRRTRPGVVVRRRQSRVPGYGQRYRTDSADVPRIRLHKRLLQRLVIGASFGICVSDSPIRTS</sequence>
<proteinExistence type="predicted"/>
<dbReference type="EMBL" id="SJPW01000021">
    <property type="protein sequence ID" value="TWU43568.1"/>
    <property type="molecule type" value="Genomic_DNA"/>
</dbReference>
<evidence type="ECO:0000313" key="3">
    <source>
        <dbReference type="Proteomes" id="UP000318288"/>
    </source>
</evidence>
<protein>
    <submittedName>
        <fullName evidence="2">Uncharacterized protein</fullName>
    </submittedName>
</protein>
<feature type="compositionally biased region" description="Basic residues" evidence="1">
    <location>
        <begin position="14"/>
        <end position="27"/>
    </location>
</feature>
<feature type="region of interest" description="Disordered" evidence="1">
    <location>
        <begin position="1"/>
        <end position="36"/>
    </location>
</feature>
<name>A0A5C6E3V5_9BACT</name>